<proteinExistence type="predicted"/>
<dbReference type="Pfam" id="PF03358">
    <property type="entry name" value="FMN_red"/>
    <property type="match status" value="1"/>
</dbReference>
<gene>
    <name evidence="2" type="ORF">CVM39_12395</name>
</gene>
<accession>A0ABX4MKI0</accession>
<evidence type="ECO:0000313" key="2">
    <source>
        <dbReference type="EMBL" id="PJE27388.1"/>
    </source>
</evidence>
<organism evidence="2 3">
    <name type="scientific">Pseudooceanicola antarcticus</name>
    <dbReference type="NCBI Taxonomy" id="1247613"/>
    <lineage>
        <taxon>Bacteria</taxon>
        <taxon>Pseudomonadati</taxon>
        <taxon>Pseudomonadota</taxon>
        <taxon>Alphaproteobacteria</taxon>
        <taxon>Rhodobacterales</taxon>
        <taxon>Paracoccaceae</taxon>
        <taxon>Pseudooceanicola</taxon>
    </lineage>
</organism>
<reference evidence="2 3" key="1">
    <citation type="journal article" date="2018" name="Int. J. Syst. Evol. Microbiol.">
        <title>Pseudooceanicola lipolyticus sp. nov., a marine alphaproteobacterium, reclassification of Oceanicola flagellatus as Pseudooceanicola flagellatus comb. nov. and emended description of the genus Pseudooceanicola.</title>
        <authorList>
            <person name="Huang M.-M."/>
            <person name="Guo L.-L."/>
            <person name="Wu Y.-H."/>
            <person name="Lai Q.-L."/>
            <person name="Shao Z.-Z."/>
            <person name="Wang C.-S."/>
            <person name="Wu M."/>
            <person name="Xu X.-W."/>
        </authorList>
    </citation>
    <scope>NUCLEOTIDE SEQUENCE [LARGE SCALE GENOMIC DNA]</scope>
    <source>
        <strain evidence="2 3">Ar-45</strain>
    </source>
</reference>
<protein>
    <submittedName>
        <fullName evidence="2">NAD(P)H-dependent oxidoreductase</fullName>
    </submittedName>
</protein>
<name>A0ABX4MKI0_9RHOB</name>
<sequence length="249" mass="26497">MTISASDMVGSPSFWQTIGASRRGVNLCAGSAGGCARRVPANDAQAPDRHWRRRAAPLGWRKPKEAPMSQITFVALCGSLRRASMTRMLRATLPELAPEGVRIVDVEIDDLPLFNEDIRAESGTPAPVKALCETIAAADAVVLCSPEYNRMVPGALKNAMDWISTEPGYPMSGKPVSVMTQSPGPRGGNMSNYAWRQVLSVIGAEVVPGPDVSIGLMEDKVADGKLVDEAARKLVSRQLGQLAAWASAG</sequence>
<dbReference type="PANTHER" id="PTHR30543:SF21">
    <property type="entry name" value="NAD(P)H-DEPENDENT FMN REDUCTASE LOT6"/>
    <property type="match status" value="1"/>
</dbReference>
<evidence type="ECO:0000313" key="3">
    <source>
        <dbReference type="Proteomes" id="UP000231702"/>
    </source>
</evidence>
<dbReference type="InterPro" id="IPR050712">
    <property type="entry name" value="NAD(P)H-dep_reductase"/>
</dbReference>
<comment type="caution">
    <text evidence="2">The sequence shown here is derived from an EMBL/GenBank/DDBJ whole genome shotgun (WGS) entry which is preliminary data.</text>
</comment>
<dbReference type="PANTHER" id="PTHR30543">
    <property type="entry name" value="CHROMATE REDUCTASE"/>
    <property type="match status" value="1"/>
</dbReference>
<keyword evidence="3" id="KW-1185">Reference proteome</keyword>
<dbReference type="InterPro" id="IPR029039">
    <property type="entry name" value="Flavoprotein-like_sf"/>
</dbReference>
<evidence type="ECO:0000259" key="1">
    <source>
        <dbReference type="Pfam" id="PF03358"/>
    </source>
</evidence>
<feature type="domain" description="NADPH-dependent FMN reductase-like" evidence="1">
    <location>
        <begin position="73"/>
        <end position="215"/>
    </location>
</feature>
<dbReference type="Gene3D" id="3.40.50.360">
    <property type="match status" value="1"/>
</dbReference>
<dbReference type="Proteomes" id="UP000231702">
    <property type="component" value="Unassembled WGS sequence"/>
</dbReference>
<dbReference type="SUPFAM" id="SSF52218">
    <property type="entry name" value="Flavoproteins"/>
    <property type="match status" value="1"/>
</dbReference>
<dbReference type="InterPro" id="IPR005025">
    <property type="entry name" value="FMN_Rdtase-like_dom"/>
</dbReference>
<dbReference type="EMBL" id="PGTD01000017">
    <property type="protein sequence ID" value="PJE27388.1"/>
    <property type="molecule type" value="Genomic_DNA"/>
</dbReference>